<gene>
    <name evidence="2" type="ORF">KTT_23550</name>
</gene>
<dbReference type="AlphaFoldDB" id="A0A402A0B4"/>
<evidence type="ECO:0000313" key="2">
    <source>
        <dbReference type="EMBL" id="GCE12496.1"/>
    </source>
</evidence>
<evidence type="ECO:0000313" key="3">
    <source>
        <dbReference type="Proteomes" id="UP000287352"/>
    </source>
</evidence>
<proteinExistence type="predicted"/>
<dbReference type="GO" id="GO:0006313">
    <property type="term" value="P:DNA transposition"/>
    <property type="evidence" value="ECO:0007669"/>
    <property type="project" value="InterPro"/>
</dbReference>
<dbReference type="GO" id="GO:0003677">
    <property type="term" value="F:DNA binding"/>
    <property type="evidence" value="ECO:0007669"/>
    <property type="project" value="InterPro"/>
</dbReference>
<dbReference type="GO" id="GO:0004803">
    <property type="term" value="F:transposase activity"/>
    <property type="evidence" value="ECO:0007669"/>
    <property type="project" value="InterPro"/>
</dbReference>
<dbReference type="Pfam" id="PF02371">
    <property type="entry name" value="Transposase_20"/>
    <property type="match status" value="1"/>
</dbReference>
<name>A0A402A0B4_9CHLR</name>
<dbReference type="EMBL" id="BIFR01000001">
    <property type="protein sequence ID" value="GCE12496.1"/>
    <property type="molecule type" value="Genomic_DNA"/>
</dbReference>
<sequence length="207" mass="23256">MITELLLQSDHIQQLEQEICAIVEQARQRQILCSMGLGPIQAARLVAAIGSIENFPIASTLKAYFGWALMREQTGTSFDRSRLTRGGSRPLRQTMFLIMADAVSHKNNEWGKFYHRLFQIKCPVDALTGERKGKMRVIGRVAGQMIETMYTLLKTDAEVLRALEPGATPPPPTLYDPEAYRHHRAGHYRPMKPSSPANHIVLLSKSS</sequence>
<dbReference type="Proteomes" id="UP000287352">
    <property type="component" value="Unassembled WGS sequence"/>
</dbReference>
<comment type="caution">
    <text evidence="2">The sequence shown here is derived from an EMBL/GenBank/DDBJ whole genome shotgun (WGS) entry which is preliminary data.</text>
</comment>
<feature type="domain" description="Transposase IS116/IS110/IS902 C-terminal" evidence="1">
    <location>
        <begin position="35"/>
        <end position="115"/>
    </location>
</feature>
<reference evidence="3" key="1">
    <citation type="submission" date="2018-12" db="EMBL/GenBank/DDBJ databases">
        <title>Tengunoibacter tsumagoiensis gen. nov., sp. nov., Dictyobacter kobayashii sp. nov., D. alpinus sp. nov., and D. joshuensis sp. nov. and description of Dictyobacteraceae fam. nov. within the order Ktedonobacterales isolated from Tengu-no-mugimeshi.</title>
        <authorList>
            <person name="Wang C.M."/>
            <person name="Zheng Y."/>
            <person name="Sakai Y."/>
            <person name="Toyoda A."/>
            <person name="Minakuchi Y."/>
            <person name="Abe K."/>
            <person name="Yokota A."/>
            <person name="Yabe S."/>
        </authorList>
    </citation>
    <scope>NUCLEOTIDE SEQUENCE [LARGE SCALE GENOMIC DNA]</scope>
    <source>
        <strain evidence="3">Uno3</strain>
    </source>
</reference>
<dbReference type="InterPro" id="IPR003346">
    <property type="entry name" value="Transposase_20"/>
</dbReference>
<dbReference type="PANTHER" id="PTHR33055:SF3">
    <property type="entry name" value="PUTATIVE TRANSPOSASE FOR IS117-RELATED"/>
    <property type="match status" value="1"/>
</dbReference>
<dbReference type="PANTHER" id="PTHR33055">
    <property type="entry name" value="TRANSPOSASE FOR INSERTION SEQUENCE ELEMENT IS1111A"/>
    <property type="match status" value="1"/>
</dbReference>
<dbReference type="RefSeq" id="WP_161975433.1">
    <property type="nucleotide sequence ID" value="NZ_BIFR01000001.1"/>
</dbReference>
<dbReference type="InterPro" id="IPR047650">
    <property type="entry name" value="Transpos_IS110"/>
</dbReference>
<keyword evidence="3" id="KW-1185">Reference proteome</keyword>
<accession>A0A402A0B4</accession>
<organism evidence="2 3">
    <name type="scientific">Tengunoibacter tsumagoiensis</name>
    <dbReference type="NCBI Taxonomy" id="2014871"/>
    <lineage>
        <taxon>Bacteria</taxon>
        <taxon>Bacillati</taxon>
        <taxon>Chloroflexota</taxon>
        <taxon>Ktedonobacteria</taxon>
        <taxon>Ktedonobacterales</taxon>
        <taxon>Dictyobacteraceae</taxon>
        <taxon>Tengunoibacter</taxon>
    </lineage>
</organism>
<evidence type="ECO:0000259" key="1">
    <source>
        <dbReference type="Pfam" id="PF02371"/>
    </source>
</evidence>
<protein>
    <recommendedName>
        <fullName evidence="1">Transposase IS116/IS110/IS902 C-terminal domain-containing protein</fullName>
    </recommendedName>
</protein>